<sequence>METGRRCVLCPRSILRQRRHILQNTLPQRRPDLAEYIVQNGLVQVVFNNVMATCHRCWQRANNSVDHRARDQVNVANDLELLEEPAPEPMDISSADQQEAEIFMPDHVRTPNSSRRCIYRACRSENLRRIPASIKLYGICNYRLYMSPSARLCEDHLMHLRWEELLDSVNVTHYFNSRLITDMTNMLIQAVNNTSRLDFESPMGLDENELHFWTGLRSEQFNNILEETPSLSQRKRPRTVLGIYLTKLRTGETNERLATLFNMSRSQLQRNLKEARVCLTQDFVIRHLGIDHITRDNVLDRNLLIPKQIFGNEANTKAILICDGTYIYIEKSANFSFQRVSYSHHKFRNLLKPFLIVCSDGYIIDVLGPYPATTSDALIMKSIMNNEEHPLHVFLNHGDVFNLDRGFRDSIDDIEACGYEAHMPPSKDRNATQLTTEQANKSRLVTICRWVVEAVNGKFKNRFNLLRQKYFNKTLPNVFTDFKIAAAIINAYYHVATDNEHAPEILDIIHTQMNTPNLLNDYVHMKNLNRQRVAFVPMEANIPQLEDFPRLSEHDVFLFALGSYHIKLAKSYCAEHLRDGLYHIELYRQTELSDLHLCNIHQRNVWLVRVRTQSRHVRSRIYYSYILINRDAFDRNSIAYWYCTCLTGNRTVGSCAHIISIVWYMGLGRYINFNPPAEMLDNIFIDAE</sequence>
<reference evidence="5" key="1">
    <citation type="submission" date="2022-03" db="EMBL/GenBank/DDBJ databases">
        <authorList>
            <person name="Tunstrom K."/>
        </authorList>
    </citation>
    <scope>NUCLEOTIDE SEQUENCE</scope>
</reference>
<gene>
    <name evidence="5" type="ORF">EEDITHA_LOCUS8585</name>
</gene>
<evidence type="ECO:0000256" key="1">
    <source>
        <dbReference type="ARBA" id="ARBA00001968"/>
    </source>
</evidence>
<evidence type="ECO:0000256" key="2">
    <source>
        <dbReference type="ARBA" id="ARBA00022723"/>
    </source>
</evidence>
<protein>
    <recommendedName>
        <fullName evidence="4">SWIM-type domain-containing protein</fullName>
    </recommendedName>
</protein>
<dbReference type="EMBL" id="CAKOGL010000012">
    <property type="protein sequence ID" value="CAH2092865.1"/>
    <property type="molecule type" value="Genomic_DNA"/>
</dbReference>
<keyword evidence="6" id="KW-1185">Reference proteome</keyword>
<evidence type="ECO:0000313" key="5">
    <source>
        <dbReference type="EMBL" id="CAH2092865.1"/>
    </source>
</evidence>
<dbReference type="Proteomes" id="UP001153954">
    <property type="component" value="Unassembled WGS sequence"/>
</dbReference>
<dbReference type="GO" id="GO:0008270">
    <property type="term" value="F:zinc ion binding"/>
    <property type="evidence" value="ECO:0007669"/>
    <property type="project" value="UniProtKB-KW"/>
</dbReference>
<keyword evidence="3" id="KW-0863">Zinc-finger</keyword>
<dbReference type="PROSITE" id="PS50966">
    <property type="entry name" value="ZF_SWIM"/>
    <property type="match status" value="1"/>
</dbReference>
<keyword evidence="3" id="KW-0862">Zinc</keyword>
<dbReference type="Pfam" id="PF13359">
    <property type="entry name" value="DDE_Tnp_4"/>
    <property type="match status" value="1"/>
</dbReference>
<proteinExistence type="predicted"/>
<comment type="caution">
    <text evidence="5">The sequence shown here is derived from an EMBL/GenBank/DDBJ whole genome shotgun (WGS) entry which is preliminary data.</text>
</comment>
<evidence type="ECO:0000256" key="3">
    <source>
        <dbReference type="PROSITE-ProRule" id="PRU00325"/>
    </source>
</evidence>
<organism evidence="5 6">
    <name type="scientific">Euphydryas editha</name>
    <name type="common">Edith's checkerspot</name>
    <dbReference type="NCBI Taxonomy" id="104508"/>
    <lineage>
        <taxon>Eukaryota</taxon>
        <taxon>Metazoa</taxon>
        <taxon>Ecdysozoa</taxon>
        <taxon>Arthropoda</taxon>
        <taxon>Hexapoda</taxon>
        <taxon>Insecta</taxon>
        <taxon>Pterygota</taxon>
        <taxon>Neoptera</taxon>
        <taxon>Endopterygota</taxon>
        <taxon>Lepidoptera</taxon>
        <taxon>Glossata</taxon>
        <taxon>Ditrysia</taxon>
        <taxon>Papilionoidea</taxon>
        <taxon>Nymphalidae</taxon>
        <taxon>Nymphalinae</taxon>
        <taxon>Euphydryas</taxon>
    </lineage>
</organism>
<feature type="domain" description="SWIM-type" evidence="4">
    <location>
        <begin position="622"/>
        <end position="666"/>
    </location>
</feature>
<dbReference type="InterPro" id="IPR027806">
    <property type="entry name" value="HARBI1_dom"/>
</dbReference>
<dbReference type="InterPro" id="IPR007527">
    <property type="entry name" value="Znf_SWIM"/>
</dbReference>
<accession>A0AAU9U583</accession>
<evidence type="ECO:0000313" key="6">
    <source>
        <dbReference type="Proteomes" id="UP001153954"/>
    </source>
</evidence>
<evidence type="ECO:0000259" key="4">
    <source>
        <dbReference type="PROSITE" id="PS50966"/>
    </source>
</evidence>
<comment type="cofactor">
    <cofactor evidence="1">
        <name>a divalent metal cation</name>
        <dbReference type="ChEBI" id="CHEBI:60240"/>
    </cofactor>
</comment>
<dbReference type="PANTHER" id="PTHR23080">
    <property type="entry name" value="THAP DOMAIN PROTEIN"/>
    <property type="match status" value="1"/>
</dbReference>
<dbReference type="AlphaFoldDB" id="A0AAU9U583"/>
<keyword evidence="2" id="KW-0479">Metal-binding</keyword>
<name>A0AAU9U583_EUPED</name>